<dbReference type="EMBL" id="QJNU01000015">
    <property type="protein sequence ID" value="RYP10654.1"/>
    <property type="molecule type" value="Genomic_DNA"/>
</dbReference>
<proteinExistence type="predicted"/>
<name>A0A4Q4TVP4_9PEZI</name>
<dbReference type="AlphaFoldDB" id="A0A4Q4TVP4"/>
<evidence type="ECO:0000256" key="1">
    <source>
        <dbReference type="SAM" id="Phobius"/>
    </source>
</evidence>
<dbReference type="Proteomes" id="UP000293360">
    <property type="component" value="Unassembled WGS sequence"/>
</dbReference>
<keyword evidence="3" id="KW-1185">Reference proteome</keyword>
<comment type="caution">
    <text evidence="2">The sequence shown here is derived from an EMBL/GenBank/DDBJ whole genome shotgun (WGS) entry which is preliminary data.</text>
</comment>
<evidence type="ECO:0000313" key="3">
    <source>
        <dbReference type="Proteomes" id="UP000293360"/>
    </source>
</evidence>
<evidence type="ECO:0000313" key="2">
    <source>
        <dbReference type="EMBL" id="RYP10654.1"/>
    </source>
</evidence>
<keyword evidence="1" id="KW-1133">Transmembrane helix</keyword>
<reference evidence="2 3" key="1">
    <citation type="submission" date="2018-06" db="EMBL/GenBank/DDBJ databases">
        <title>Complete Genomes of Monosporascus.</title>
        <authorList>
            <person name="Robinson A.J."/>
            <person name="Natvig D.O."/>
        </authorList>
    </citation>
    <scope>NUCLEOTIDE SEQUENCE [LARGE SCALE GENOMIC DNA]</scope>
    <source>
        <strain evidence="2 3">CBS 110550</strain>
    </source>
</reference>
<feature type="transmembrane region" description="Helical" evidence="1">
    <location>
        <begin position="158"/>
        <end position="181"/>
    </location>
</feature>
<keyword evidence="1" id="KW-0472">Membrane</keyword>
<protein>
    <submittedName>
        <fullName evidence="2">Uncharacterized protein</fullName>
    </submittedName>
</protein>
<gene>
    <name evidence="2" type="ORF">DL764_000538</name>
</gene>
<accession>A0A4Q4TVP4</accession>
<keyword evidence="1" id="KW-0812">Transmembrane</keyword>
<sequence>MAPAKQTNHWTAREEAAKASSPGAELLMHGSICAQLLSGARGLLSVQSRMAWTHPVRLRRRLPTRSLVSPCPMLGPASELLGPRDWYYDGNDGWLEAQIMLNYTRHIARNMKEGDGWWRMLTEESRRAANTKTVLGKSWEAGFLPPGAVPNDGFSDGVFITLPALLIAYAMFATIGAAIVLNRPRAFSLS</sequence>
<organism evidence="2 3">
    <name type="scientific">Monosporascus ibericus</name>
    <dbReference type="NCBI Taxonomy" id="155417"/>
    <lineage>
        <taxon>Eukaryota</taxon>
        <taxon>Fungi</taxon>
        <taxon>Dikarya</taxon>
        <taxon>Ascomycota</taxon>
        <taxon>Pezizomycotina</taxon>
        <taxon>Sordariomycetes</taxon>
        <taxon>Xylariomycetidae</taxon>
        <taxon>Xylariales</taxon>
        <taxon>Xylariales incertae sedis</taxon>
        <taxon>Monosporascus</taxon>
    </lineage>
</organism>